<dbReference type="EMBL" id="JABFDY010000012">
    <property type="protein sequence ID" value="KAF7699726.1"/>
    <property type="molecule type" value="Genomic_DNA"/>
</dbReference>
<gene>
    <name evidence="6" type="ORF">HF521_002684</name>
</gene>
<comment type="caution">
    <text evidence="6">The sequence shown here is derived from an EMBL/GenBank/DDBJ whole genome shotgun (WGS) entry which is preliminary data.</text>
</comment>
<feature type="domain" description="CID" evidence="5">
    <location>
        <begin position="1"/>
        <end position="139"/>
    </location>
</feature>
<evidence type="ECO:0000256" key="3">
    <source>
        <dbReference type="SAM" id="MobiDB-lite"/>
    </source>
</evidence>
<dbReference type="InterPro" id="IPR035979">
    <property type="entry name" value="RBD_domain_sf"/>
</dbReference>
<name>A0A8T0B5V3_SILME</name>
<feature type="region of interest" description="Disordered" evidence="3">
    <location>
        <begin position="531"/>
        <end position="588"/>
    </location>
</feature>
<evidence type="ECO:0000259" key="5">
    <source>
        <dbReference type="PROSITE" id="PS51391"/>
    </source>
</evidence>
<dbReference type="SUPFAM" id="SSF48464">
    <property type="entry name" value="ENTH/VHS domain"/>
    <property type="match status" value="1"/>
</dbReference>
<evidence type="ECO:0000256" key="1">
    <source>
        <dbReference type="ARBA" id="ARBA00022884"/>
    </source>
</evidence>
<feature type="compositionally biased region" description="Pro residues" evidence="3">
    <location>
        <begin position="163"/>
        <end position="172"/>
    </location>
</feature>
<proteinExistence type="predicted"/>
<feature type="compositionally biased region" description="Polar residues" evidence="3">
    <location>
        <begin position="545"/>
        <end position="559"/>
    </location>
</feature>
<dbReference type="SMART" id="SM00582">
    <property type="entry name" value="RPR"/>
    <property type="match status" value="1"/>
</dbReference>
<dbReference type="InterPro" id="IPR008942">
    <property type="entry name" value="ENTH_VHS"/>
</dbReference>
<protein>
    <submittedName>
        <fullName evidence="6">Uncharacterized protein</fullName>
    </submittedName>
</protein>
<dbReference type="InterPro" id="IPR006569">
    <property type="entry name" value="CID_dom"/>
</dbReference>
<organism evidence="6 7">
    <name type="scientific">Silurus meridionalis</name>
    <name type="common">Southern catfish</name>
    <name type="synonym">Silurus soldatovi meridionalis</name>
    <dbReference type="NCBI Taxonomy" id="175797"/>
    <lineage>
        <taxon>Eukaryota</taxon>
        <taxon>Metazoa</taxon>
        <taxon>Chordata</taxon>
        <taxon>Craniata</taxon>
        <taxon>Vertebrata</taxon>
        <taxon>Euteleostomi</taxon>
        <taxon>Actinopterygii</taxon>
        <taxon>Neopterygii</taxon>
        <taxon>Teleostei</taxon>
        <taxon>Ostariophysi</taxon>
        <taxon>Siluriformes</taxon>
        <taxon>Siluridae</taxon>
        <taxon>Silurus</taxon>
    </lineage>
</organism>
<feature type="region of interest" description="Disordered" evidence="3">
    <location>
        <begin position="292"/>
        <end position="388"/>
    </location>
</feature>
<dbReference type="InterPro" id="IPR012677">
    <property type="entry name" value="Nucleotide-bd_a/b_plait_sf"/>
</dbReference>
<feature type="region of interest" description="Disordered" evidence="3">
    <location>
        <begin position="255"/>
        <end position="274"/>
    </location>
</feature>
<sequence>MDAVKAFNTEMASMLDMKPPISRAKMLSITKAGMKAIKLYKHVVQIIEKFIKKCNPELKVPGLYVVDSIIRQSRHQFGEDKDVFGPRFLKNINATFQSLYECPPDDKDKILRVLSLWQKNSVFGMDVIQPLADMSSSPAAPVLENGGVLRGSPAGAECVQPTPELPTTPVPQNPADQQNDVTLAAVTQFLQSTQGLDLQQILRTLQQGGATQASSPNTASMGNLANATSAQQNNSISKLTSMQDRFDYNEEPGIAEPQMVGMSPASSMNVPHSQRTQGHFLSQFSNQAFPNTQSEHTVTTPDHTISRLILESQTVESDQVRRDERERRHSMRSRSRSPRRRSSSRTRSQTRHSRHRRSHSRERRRTPPRLGSEDRREMERRNKGLPPIRRETLSVCSTTLWLGQLDKKTQQQDVSSLMEEFGQIESINMIRPRGCAYIIMVHRQDAYTALSKLCRGNMKINHKSFKIAWAMNKGVTGRFKKYWNMELGVTYVPWEKLKDTEISALREGAVLDQETLKPEWASMLGEFAKPAAEGSEKEREGGASVASQVPAVSTETGVQRPNILPVEPVDPPSKTPSMLPVATWNRSL</sequence>
<dbReference type="Proteomes" id="UP000606274">
    <property type="component" value="Unassembled WGS sequence"/>
</dbReference>
<dbReference type="PROSITE" id="PS51391">
    <property type="entry name" value="CID"/>
    <property type="match status" value="1"/>
</dbReference>
<accession>A0A8T0B5V3</accession>
<dbReference type="SUPFAM" id="SSF54928">
    <property type="entry name" value="RNA-binding domain, RBD"/>
    <property type="match status" value="1"/>
</dbReference>
<dbReference type="InterPro" id="IPR000504">
    <property type="entry name" value="RRM_dom"/>
</dbReference>
<dbReference type="Pfam" id="PF04818">
    <property type="entry name" value="CID"/>
    <property type="match status" value="1"/>
</dbReference>
<dbReference type="SMART" id="SM00360">
    <property type="entry name" value="RRM"/>
    <property type="match status" value="1"/>
</dbReference>
<dbReference type="PROSITE" id="PS50102">
    <property type="entry name" value="RRM"/>
    <property type="match status" value="1"/>
</dbReference>
<dbReference type="Pfam" id="PF00076">
    <property type="entry name" value="RRM_1"/>
    <property type="match status" value="1"/>
</dbReference>
<dbReference type="GO" id="GO:1990269">
    <property type="term" value="F:RNA polymerase II C-terminal domain phosphoserine binding"/>
    <property type="evidence" value="ECO:0007669"/>
    <property type="project" value="TreeGrafter"/>
</dbReference>
<feature type="compositionally biased region" description="Polar residues" evidence="3">
    <location>
        <begin position="292"/>
        <end position="303"/>
    </location>
</feature>
<feature type="compositionally biased region" description="Basic and acidic residues" evidence="3">
    <location>
        <begin position="318"/>
        <end position="327"/>
    </location>
</feature>
<evidence type="ECO:0000256" key="2">
    <source>
        <dbReference type="PROSITE-ProRule" id="PRU00176"/>
    </source>
</evidence>
<reference evidence="6" key="1">
    <citation type="submission" date="2020-08" db="EMBL/GenBank/DDBJ databases">
        <title>Chromosome-level assembly of Southern catfish (Silurus meridionalis) provides insights into visual adaptation to the nocturnal and benthic lifestyles.</title>
        <authorList>
            <person name="Zhang Y."/>
            <person name="Wang D."/>
            <person name="Peng Z."/>
        </authorList>
    </citation>
    <scope>NUCLEOTIDE SEQUENCE</scope>
    <source>
        <strain evidence="6">SWU-2019-XX</strain>
        <tissue evidence="6">Muscle</tissue>
    </source>
</reference>
<dbReference type="AlphaFoldDB" id="A0A8T0B5V3"/>
<evidence type="ECO:0000313" key="7">
    <source>
        <dbReference type="Proteomes" id="UP000606274"/>
    </source>
</evidence>
<evidence type="ECO:0000313" key="6">
    <source>
        <dbReference type="EMBL" id="KAF7699726.1"/>
    </source>
</evidence>
<dbReference type="GO" id="GO:0003723">
    <property type="term" value="F:RNA binding"/>
    <property type="evidence" value="ECO:0007669"/>
    <property type="project" value="UniProtKB-UniRule"/>
</dbReference>
<dbReference type="Gene3D" id="3.30.70.330">
    <property type="match status" value="1"/>
</dbReference>
<dbReference type="PANTHER" id="PTHR23140:SF3">
    <property type="entry name" value="SR-RELATED AND CTD-ASSOCIATED FACTOR 4"/>
    <property type="match status" value="1"/>
</dbReference>
<dbReference type="GO" id="GO:0005634">
    <property type="term" value="C:nucleus"/>
    <property type="evidence" value="ECO:0007669"/>
    <property type="project" value="TreeGrafter"/>
</dbReference>
<dbReference type="Gene3D" id="1.25.40.90">
    <property type="match status" value="1"/>
</dbReference>
<keyword evidence="7" id="KW-1185">Reference proteome</keyword>
<dbReference type="OrthoDB" id="79367at2759"/>
<dbReference type="InterPro" id="IPR051485">
    <property type="entry name" value="SR-CTD_assoc_factor"/>
</dbReference>
<feature type="compositionally biased region" description="Basic residues" evidence="3">
    <location>
        <begin position="328"/>
        <end position="367"/>
    </location>
</feature>
<dbReference type="PANTHER" id="PTHR23140">
    <property type="entry name" value="RNA PROCESSING PROTEIN LD23810P"/>
    <property type="match status" value="1"/>
</dbReference>
<keyword evidence="1 2" id="KW-0694">RNA-binding</keyword>
<dbReference type="FunFam" id="1.25.40.90:FF:000004">
    <property type="entry name" value="splicing factor, arginine/serine-rich 15"/>
    <property type="match status" value="1"/>
</dbReference>
<feature type="region of interest" description="Disordered" evidence="3">
    <location>
        <begin position="152"/>
        <end position="176"/>
    </location>
</feature>
<feature type="domain" description="RRM" evidence="4">
    <location>
        <begin position="398"/>
        <end position="472"/>
    </location>
</feature>
<feature type="compositionally biased region" description="Polar residues" evidence="3">
    <location>
        <begin position="264"/>
        <end position="274"/>
    </location>
</feature>
<dbReference type="GO" id="GO:2000805">
    <property type="term" value="P:negative regulation of termination of RNA polymerase II transcription, poly(A)-coupled"/>
    <property type="evidence" value="ECO:0007669"/>
    <property type="project" value="TreeGrafter"/>
</dbReference>
<evidence type="ECO:0000259" key="4">
    <source>
        <dbReference type="PROSITE" id="PS50102"/>
    </source>
</evidence>
<feature type="compositionally biased region" description="Basic and acidic residues" evidence="3">
    <location>
        <begin position="371"/>
        <end position="388"/>
    </location>
</feature>